<evidence type="ECO:0000256" key="1">
    <source>
        <dbReference type="SAM" id="MobiDB-lite"/>
    </source>
</evidence>
<gene>
    <name evidence="3" type="ORF">METZ01_LOCUS433343</name>
</gene>
<dbReference type="AlphaFoldDB" id="A0A382YBX3"/>
<accession>A0A382YBX3</accession>
<keyword evidence="2" id="KW-1133">Transmembrane helix</keyword>
<evidence type="ECO:0000313" key="3">
    <source>
        <dbReference type="EMBL" id="SVD80489.1"/>
    </source>
</evidence>
<proteinExistence type="predicted"/>
<feature type="region of interest" description="Disordered" evidence="1">
    <location>
        <begin position="1"/>
        <end position="20"/>
    </location>
</feature>
<keyword evidence="2" id="KW-0472">Membrane</keyword>
<protein>
    <submittedName>
        <fullName evidence="3">Uncharacterized protein</fullName>
    </submittedName>
</protein>
<keyword evidence="2" id="KW-0812">Transmembrane</keyword>
<feature type="transmembrane region" description="Helical" evidence="2">
    <location>
        <begin position="53"/>
        <end position="71"/>
    </location>
</feature>
<feature type="non-terminal residue" evidence="3">
    <location>
        <position position="100"/>
    </location>
</feature>
<name>A0A382YBX3_9ZZZZ</name>
<sequence length="100" mass="10741">MSYSSFSEGMGSPAGDLGAAAGKGQAAMTEQFNKFKNNKYVSGASDFLMSNSAVAKFCFFILVILLFVFGLRLGTKILSWIFAPSPNPYLVSGMKSGKKY</sequence>
<organism evidence="3">
    <name type="scientific">marine metagenome</name>
    <dbReference type="NCBI Taxonomy" id="408172"/>
    <lineage>
        <taxon>unclassified sequences</taxon>
        <taxon>metagenomes</taxon>
        <taxon>ecological metagenomes</taxon>
    </lineage>
</organism>
<reference evidence="3" key="1">
    <citation type="submission" date="2018-05" db="EMBL/GenBank/DDBJ databases">
        <authorList>
            <person name="Lanie J.A."/>
            <person name="Ng W.-L."/>
            <person name="Kazmierczak K.M."/>
            <person name="Andrzejewski T.M."/>
            <person name="Davidsen T.M."/>
            <person name="Wayne K.J."/>
            <person name="Tettelin H."/>
            <person name="Glass J.I."/>
            <person name="Rusch D."/>
            <person name="Podicherti R."/>
            <person name="Tsui H.-C.T."/>
            <person name="Winkler M.E."/>
        </authorList>
    </citation>
    <scope>NUCLEOTIDE SEQUENCE</scope>
</reference>
<evidence type="ECO:0000256" key="2">
    <source>
        <dbReference type="SAM" id="Phobius"/>
    </source>
</evidence>
<dbReference type="EMBL" id="UINC01174390">
    <property type="protein sequence ID" value="SVD80489.1"/>
    <property type="molecule type" value="Genomic_DNA"/>
</dbReference>